<dbReference type="Pfam" id="PF09327">
    <property type="entry name" value="Phage_Tail_Tip"/>
    <property type="match status" value="1"/>
</dbReference>
<dbReference type="Proteomes" id="UP000626210">
    <property type="component" value="Unassembled WGS sequence"/>
</dbReference>
<keyword evidence="3" id="KW-1185">Reference proteome</keyword>
<reference evidence="3" key="1">
    <citation type="journal article" date="2019" name="Int. J. Syst. Evol. Microbiol.">
        <title>The Global Catalogue of Microorganisms (GCM) 10K type strain sequencing project: providing services to taxonomists for standard genome sequencing and annotation.</title>
        <authorList>
            <consortium name="The Broad Institute Genomics Platform"/>
            <consortium name="The Broad Institute Genome Sequencing Center for Infectious Disease"/>
            <person name="Wu L."/>
            <person name="Ma J."/>
        </authorList>
    </citation>
    <scope>NUCLEOTIDE SEQUENCE [LARGE SCALE GENOMIC DNA]</scope>
    <source>
        <strain evidence="3">KCTC 23314</strain>
    </source>
</reference>
<dbReference type="EMBL" id="BMYK01000002">
    <property type="protein sequence ID" value="GHC72621.1"/>
    <property type="molecule type" value="Genomic_DNA"/>
</dbReference>
<evidence type="ECO:0000259" key="1">
    <source>
        <dbReference type="Pfam" id="PF09327"/>
    </source>
</evidence>
<protein>
    <recommendedName>
        <fullName evidence="1">Tip attachment protein J central straight fiber domain-containing protein</fullName>
    </recommendedName>
</protein>
<evidence type="ECO:0000313" key="3">
    <source>
        <dbReference type="Proteomes" id="UP000626210"/>
    </source>
</evidence>
<evidence type="ECO:0000313" key="2">
    <source>
        <dbReference type="EMBL" id="GHC72621.1"/>
    </source>
</evidence>
<name>A0ABQ3FXU6_9BURK</name>
<dbReference type="InterPro" id="IPR015406">
    <property type="entry name" value="GpJ_CSF"/>
</dbReference>
<proteinExistence type="predicted"/>
<gene>
    <name evidence="2" type="ORF">GCM10007320_08620</name>
</gene>
<organism evidence="2 3">
    <name type="scientific">Pseudorhodoferax aquiterrae</name>
    <dbReference type="NCBI Taxonomy" id="747304"/>
    <lineage>
        <taxon>Bacteria</taxon>
        <taxon>Pseudomonadati</taxon>
        <taxon>Pseudomonadota</taxon>
        <taxon>Betaproteobacteria</taxon>
        <taxon>Burkholderiales</taxon>
        <taxon>Comamonadaceae</taxon>
    </lineage>
</organism>
<sequence>MGKTGPASARAVTIGDLAGGGSGLPGGGWGGGGSAPYVPDLTPPPTPTGFAVSAAISHVFIEHDAPLYLMGHGHAKTRVFGAKAVTGQPMPTFANAVLLTEFTGIVYAYPSDPATHWRLWIKWVTVDGVESTDPAGGTNGLGVVTGQDVALLLDALTGKITESELYAALGQRIDLIDGNGVGSVNARVAAEASTRSTVDGYLGAQQTVRIDVAGHVTGYGLAGSSPDGSGASATSSFGVRANTFFVAPPALAQATAPTTGLYDGFVWLDTSLTPAVTRYRSGGTWTLIPPALPFVIQTTPTTINGVAVPAGVYANDLFVKNGTITNAKIGNLAVDDAKIANLSVSKILAGSMVVGQYITSANYVAGVQGWAINAAGNAEFQNATLRGTVYASAGSIGGILINGSAIYSSNYTWQGAGFLIDSNGNAYFNNLWSRGSVMGGSYYGYAWPAAGSTGFYLGPEGLLVGNANNGRYFQLDSQGNVYAPNFSIVNGNAYFNGSGTFNGNGTFSGNLSAAGGTFNGLLTASFAQVDTLNVAGGAVTSMRVGQRDLGDYFMGSPLVYVDITMPAGSSGVVLHGTAEVRIAAASSSDPLVVSIVREGDGAVLGSGRFAAPNSTLDTLLVCVPVVAFDPSPVAGYGRYYLRVSGAGLPATWTSNVGRAVLTATGGKR</sequence>
<accession>A0ABQ3FXU6</accession>
<feature type="domain" description="Tip attachment protein J central straight fiber" evidence="1">
    <location>
        <begin position="312"/>
        <end position="395"/>
    </location>
</feature>
<comment type="caution">
    <text evidence="2">The sequence shown here is derived from an EMBL/GenBank/DDBJ whole genome shotgun (WGS) entry which is preliminary data.</text>
</comment>